<keyword evidence="6" id="KW-0732">Signal</keyword>
<keyword evidence="3 12" id="KW-1134">Transmembrane beta strand</keyword>
<keyword evidence="9 14" id="KW-0798">TonB box</keyword>
<evidence type="ECO:0000256" key="2">
    <source>
        <dbReference type="ARBA" id="ARBA00022448"/>
    </source>
</evidence>
<evidence type="ECO:0000259" key="17">
    <source>
        <dbReference type="Pfam" id="PF07715"/>
    </source>
</evidence>
<evidence type="ECO:0000256" key="6">
    <source>
        <dbReference type="ARBA" id="ARBA00022729"/>
    </source>
</evidence>
<dbReference type="InterPro" id="IPR039426">
    <property type="entry name" value="TonB-dep_rcpt-like"/>
</dbReference>
<feature type="domain" description="TonB-dependent receptor plug" evidence="17">
    <location>
        <begin position="64"/>
        <end position="168"/>
    </location>
</feature>
<dbReference type="Pfam" id="PF07715">
    <property type="entry name" value="Plug"/>
    <property type="match status" value="1"/>
</dbReference>
<sequence>MTKSFELTGAANRFRRAALTTTILAAGFGVPAAYAQDAGEAADAGGFAIEEIMVTAQKRLQSSQDIAAAITAIGSDELDRTNFNNIEDLQNMAPSLQIGESFGFAQVMVRGVGTDNPFAGGDPSVAMHIDGAVIGQSSAQFGALFDIARIEVLRGPQGTLYGRNATGGSVNVITNQPTEETEGYARLTYGNYDLIKFEGAVGGSLSDNLMGRVAVRYVNRGGYGENIADGSDIDDADQISFRGQLLWNISEGASLRLAAEHHEEDDRNYIPKFRAASYDPAPLPALEPQPTDGIRATDPRDINSNVNLQNKRNQDSFTAELNVDLNDTFTLTSLTNYQTFEKTPQADFDMTANDFYIWSESFDTKQFSEELRLNFDTDRLHGLVGAYYYSEKISSDNRLDIPIVPQFVADAVPGLAGCGFDDNVSDQIIGADPSVLCFHFRGTSDTDAYALFANVAYDISDKLSLNIGGRYSHEKKQGDTDRWTAPGAPVLTFADEKSFSKFTPSVRLEWKANDDVLMYAGYSKGFKSGIFLTGQRSPVLDPEIVDAYEVGLKGLFLDRRLQFNAAAFYYDFTNLQQGRSVPAGTSGFTLVYENAASAEIKGLEAEFNFMATENVRVFGSTTFLDATFDDYVTTDPFDTVYQQLGLIDAGIDLSQQLGGNRMVQSPKWAGTIGLAVNTHLPGSDWFAEATASMTHKGRVYFSQFNHEALSQEGVTTMDASLRFTSPDDRWSVNVWGKNLTNETIYQGTFILNSSRTNAGFLAAPRTFGVTVGMNF</sequence>
<feature type="short sequence motif" description="TonB C-terminal box" evidence="13">
    <location>
        <begin position="758"/>
        <end position="775"/>
    </location>
</feature>
<accession>A0ABV8U8J9</accession>
<evidence type="ECO:0000259" key="16">
    <source>
        <dbReference type="Pfam" id="PF00593"/>
    </source>
</evidence>
<keyword evidence="8" id="KW-0406">Ion transport</keyword>
<evidence type="ECO:0000313" key="19">
    <source>
        <dbReference type="Proteomes" id="UP001595776"/>
    </source>
</evidence>
<dbReference type="Proteomes" id="UP001595776">
    <property type="component" value="Unassembled WGS sequence"/>
</dbReference>
<evidence type="ECO:0000256" key="8">
    <source>
        <dbReference type="ARBA" id="ARBA00023065"/>
    </source>
</evidence>
<keyword evidence="2 12" id="KW-0813">Transport</keyword>
<dbReference type="EMBL" id="JBHSCR010000003">
    <property type="protein sequence ID" value="MFC4347096.1"/>
    <property type="molecule type" value="Genomic_DNA"/>
</dbReference>
<protein>
    <submittedName>
        <fullName evidence="18">TonB-dependent receptor</fullName>
    </submittedName>
</protein>
<evidence type="ECO:0000313" key="18">
    <source>
        <dbReference type="EMBL" id="MFC4347096.1"/>
    </source>
</evidence>
<evidence type="ECO:0000256" key="13">
    <source>
        <dbReference type="PROSITE-ProRule" id="PRU10144"/>
    </source>
</evidence>
<keyword evidence="7" id="KW-0408">Iron</keyword>
<evidence type="ECO:0000256" key="5">
    <source>
        <dbReference type="ARBA" id="ARBA00022692"/>
    </source>
</evidence>
<dbReference type="Gene3D" id="2.40.170.20">
    <property type="entry name" value="TonB-dependent receptor, beta-barrel domain"/>
    <property type="match status" value="1"/>
</dbReference>
<keyword evidence="19" id="KW-1185">Reference proteome</keyword>
<keyword evidence="4" id="KW-0410">Iron transport</keyword>
<dbReference type="PANTHER" id="PTHR32552:SF81">
    <property type="entry name" value="TONB-DEPENDENT OUTER MEMBRANE RECEPTOR"/>
    <property type="match status" value="1"/>
</dbReference>
<comment type="caution">
    <text evidence="18">The sequence shown here is derived from an EMBL/GenBank/DDBJ whole genome shotgun (WGS) entry which is preliminary data.</text>
</comment>
<dbReference type="SUPFAM" id="SSF56935">
    <property type="entry name" value="Porins"/>
    <property type="match status" value="1"/>
</dbReference>
<dbReference type="CDD" id="cd01347">
    <property type="entry name" value="ligand_gated_channel"/>
    <property type="match status" value="1"/>
</dbReference>
<evidence type="ECO:0000256" key="10">
    <source>
        <dbReference type="ARBA" id="ARBA00023136"/>
    </source>
</evidence>
<reference evidence="19" key="1">
    <citation type="journal article" date="2019" name="Int. J. Syst. Evol. Microbiol.">
        <title>The Global Catalogue of Microorganisms (GCM) 10K type strain sequencing project: providing services to taxonomists for standard genome sequencing and annotation.</title>
        <authorList>
            <consortium name="The Broad Institute Genomics Platform"/>
            <consortium name="The Broad Institute Genome Sequencing Center for Infectious Disease"/>
            <person name="Wu L."/>
            <person name="Ma J."/>
        </authorList>
    </citation>
    <scope>NUCLEOTIDE SEQUENCE [LARGE SCALE GENOMIC DNA]</scope>
    <source>
        <strain evidence="19">CGMCC 1.15304</strain>
    </source>
</reference>
<name>A0ABV8U8J9_9PROT</name>
<organism evidence="18 19">
    <name type="scientific">Kordiimonas lipolytica</name>
    <dbReference type="NCBI Taxonomy" id="1662421"/>
    <lineage>
        <taxon>Bacteria</taxon>
        <taxon>Pseudomonadati</taxon>
        <taxon>Pseudomonadota</taxon>
        <taxon>Alphaproteobacteria</taxon>
        <taxon>Kordiimonadales</taxon>
        <taxon>Kordiimonadaceae</taxon>
        <taxon>Kordiimonas</taxon>
    </lineage>
</organism>
<dbReference type="InterPro" id="IPR036942">
    <property type="entry name" value="Beta-barrel_TonB_sf"/>
</dbReference>
<dbReference type="PROSITE" id="PS01156">
    <property type="entry name" value="TONB_DEPENDENT_REC_2"/>
    <property type="match status" value="1"/>
</dbReference>
<evidence type="ECO:0000256" key="7">
    <source>
        <dbReference type="ARBA" id="ARBA00023004"/>
    </source>
</evidence>
<comment type="similarity">
    <text evidence="12 14">Belongs to the TonB-dependent receptor family.</text>
</comment>
<keyword evidence="5 12" id="KW-0812">Transmembrane</keyword>
<comment type="subcellular location">
    <subcellularLocation>
        <location evidence="1 12">Cell outer membrane</location>
        <topology evidence="1 12">Multi-pass membrane protein</topology>
    </subcellularLocation>
</comment>
<dbReference type="PANTHER" id="PTHR32552">
    <property type="entry name" value="FERRICHROME IRON RECEPTOR-RELATED"/>
    <property type="match status" value="1"/>
</dbReference>
<dbReference type="RefSeq" id="WP_068151233.1">
    <property type="nucleotide sequence ID" value="NZ_JBHSCR010000003.1"/>
</dbReference>
<dbReference type="InterPro" id="IPR000531">
    <property type="entry name" value="Beta-barrel_TonB"/>
</dbReference>
<dbReference type="Pfam" id="PF00593">
    <property type="entry name" value="TonB_dep_Rec_b-barrel"/>
    <property type="match status" value="1"/>
</dbReference>
<evidence type="ECO:0000256" key="14">
    <source>
        <dbReference type="RuleBase" id="RU003357"/>
    </source>
</evidence>
<feature type="domain" description="TonB-dependent receptor-like beta-barrel" evidence="16">
    <location>
        <begin position="287"/>
        <end position="739"/>
    </location>
</feature>
<gene>
    <name evidence="18" type="ORF">ACFO5Q_04500</name>
</gene>
<evidence type="ECO:0000256" key="15">
    <source>
        <dbReference type="SAM" id="MobiDB-lite"/>
    </source>
</evidence>
<keyword evidence="11 12" id="KW-0998">Cell outer membrane</keyword>
<evidence type="ECO:0000256" key="11">
    <source>
        <dbReference type="ARBA" id="ARBA00023237"/>
    </source>
</evidence>
<keyword evidence="18" id="KW-0675">Receptor</keyword>
<dbReference type="InterPro" id="IPR010917">
    <property type="entry name" value="TonB_rcpt_CS"/>
</dbReference>
<evidence type="ECO:0000256" key="12">
    <source>
        <dbReference type="PROSITE-ProRule" id="PRU01360"/>
    </source>
</evidence>
<dbReference type="InterPro" id="IPR012910">
    <property type="entry name" value="Plug_dom"/>
</dbReference>
<proteinExistence type="inferred from homology"/>
<feature type="region of interest" description="Disordered" evidence="15">
    <location>
        <begin position="280"/>
        <end position="300"/>
    </location>
</feature>
<evidence type="ECO:0000256" key="4">
    <source>
        <dbReference type="ARBA" id="ARBA00022496"/>
    </source>
</evidence>
<dbReference type="PROSITE" id="PS52016">
    <property type="entry name" value="TONB_DEPENDENT_REC_3"/>
    <property type="match status" value="1"/>
</dbReference>
<evidence type="ECO:0000256" key="3">
    <source>
        <dbReference type="ARBA" id="ARBA00022452"/>
    </source>
</evidence>
<keyword evidence="10 12" id="KW-0472">Membrane</keyword>
<evidence type="ECO:0000256" key="1">
    <source>
        <dbReference type="ARBA" id="ARBA00004571"/>
    </source>
</evidence>
<evidence type="ECO:0000256" key="9">
    <source>
        <dbReference type="ARBA" id="ARBA00023077"/>
    </source>
</evidence>